<evidence type="ECO:0000313" key="3">
    <source>
        <dbReference type="EMBL" id="KAK1747164.1"/>
    </source>
</evidence>
<dbReference type="Pfam" id="PF17775">
    <property type="entry name" value="YchJ_M-like"/>
    <property type="match status" value="1"/>
</dbReference>
<comment type="caution">
    <text evidence="3">The sequence shown here is derived from an EMBL/GenBank/DDBJ whole genome shotgun (WGS) entry which is preliminary data.</text>
</comment>
<dbReference type="EMBL" id="JATAAI010000003">
    <property type="protein sequence ID" value="KAK1747164.1"/>
    <property type="molecule type" value="Genomic_DNA"/>
</dbReference>
<feature type="signal peptide" evidence="1">
    <location>
        <begin position="1"/>
        <end position="18"/>
    </location>
</feature>
<dbReference type="InterPro" id="IPR048469">
    <property type="entry name" value="YchJ-like_M"/>
</dbReference>
<organism evidence="3 4">
    <name type="scientific">Skeletonema marinoi</name>
    <dbReference type="NCBI Taxonomy" id="267567"/>
    <lineage>
        <taxon>Eukaryota</taxon>
        <taxon>Sar</taxon>
        <taxon>Stramenopiles</taxon>
        <taxon>Ochrophyta</taxon>
        <taxon>Bacillariophyta</taxon>
        <taxon>Coscinodiscophyceae</taxon>
        <taxon>Thalassiosirophycidae</taxon>
        <taxon>Thalassiosirales</taxon>
        <taxon>Skeletonemataceae</taxon>
        <taxon>Skeletonema</taxon>
        <taxon>Skeletonema marinoi-dohrnii complex</taxon>
    </lineage>
</organism>
<protein>
    <recommendedName>
        <fullName evidence="2">YchJ-like middle NTF2-like domain-containing protein</fullName>
    </recommendedName>
</protein>
<dbReference type="Proteomes" id="UP001224775">
    <property type="component" value="Unassembled WGS sequence"/>
</dbReference>
<dbReference type="PANTHER" id="PTHR33747">
    <property type="entry name" value="UPF0225 PROTEIN SCO1677"/>
    <property type="match status" value="1"/>
</dbReference>
<gene>
    <name evidence="3" type="ORF">QTG54_002508</name>
</gene>
<sequence>MHAMSTILFLTLLGFTTGFSIITSRPNAAVGARPTTALAAKGGSKKKKGIARTTKGFGEPPPKLEDVLAKMKTRTPDNANEVDCPCGSGKTHGECCGPFLSGEKKCLTPSDVLRSRYTAFTWRNIKYIMDTTHETCRDYREDRVAWANDLNKGGMFDSFTFVKLDPSKEEDGRMKMRASLSLK</sequence>
<keyword evidence="1" id="KW-0732">Signal</keyword>
<dbReference type="SUPFAM" id="SSF54427">
    <property type="entry name" value="NTF2-like"/>
    <property type="match status" value="1"/>
</dbReference>
<proteinExistence type="predicted"/>
<reference evidence="3" key="1">
    <citation type="submission" date="2023-06" db="EMBL/GenBank/DDBJ databases">
        <title>Survivors Of The Sea: Transcriptome response of Skeletonema marinoi to long-term dormancy.</title>
        <authorList>
            <person name="Pinder M.I.M."/>
            <person name="Kourtchenko O."/>
            <person name="Robertson E.K."/>
            <person name="Larsson T."/>
            <person name="Maumus F."/>
            <person name="Osuna-Cruz C.M."/>
            <person name="Vancaester E."/>
            <person name="Stenow R."/>
            <person name="Vandepoele K."/>
            <person name="Ploug H."/>
            <person name="Bruchert V."/>
            <person name="Godhe A."/>
            <person name="Topel M."/>
        </authorList>
    </citation>
    <scope>NUCLEOTIDE SEQUENCE</scope>
    <source>
        <strain evidence="3">R05AC</strain>
    </source>
</reference>
<accession>A0AAD9DIB4</accession>
<evidence type="ECO:0000313" key="4">
    <source>
        <dbReference type="Proteomes" id="UP001224775"/>
    </source>
</evidence>
<dbReference type="PANTHER" id="PTHR33747:SF1">
    <property type="entry name" value="ADENYLATE CYCLASE-ASSOCIATED CAP C-TERMINAL DOMAIN-CONTAINING PROTEIN"/>
    <property type="match status" value="1"/>
</dbReference>
<dbReference type="Gene3D" id="3.10.450.50">
    <property type="match status" value="1"/>
</dbReference>
<name>A0AAD9DIB4_9STRA</name>
<feature type="chain" id="PRO_5042034657" description="YchJ-like middle NTF2-like domain-containing protein" evidence="1">
    <location>
        <begin position="19"/>
        <end position="183"/>
    </location>
</feature>
<evidence type="ECO:0000259" key="2">
    <source>
        <dbReference type="Pfam" id="PF17775"/>
    </source>
</evidence>
<dbReference type="InterPro" id="IPR032710">
    <property type="entry name" value="NTF2-like_dom_sf"/>
</dbReference>
<dbReference type="InterPro" id="IPR004027">
    <property type="entry name" value="SEC_C_motif"/>
</dbReference>
<dbReference type="AlphaFoldDB" id="A0AAD9DIB4"/>
<evidence type="ECO:0000256" key="1">
    <source>
        <dbReference type="SAM" id="SignalP"/>
    </source>
</evidence>
<feature type="domain" description="YchJ-like middle NTF2-like" evidence="2">
    <location>
        <begin position="108"/>
        <end position="142"/>
    </location>
</feature>
<keyword evidence="4" id="KW-1185">Reference proteome</keyword>
<dbReference type="Pfam" id="PF02810">
    <property type="entry name" value="SEC-C"/>
    <property type="match status" value="1"/>
</dbReference>